<proteinExistence type="predicted"/>
<feature type="non-terminal residue" evidence="1">
    <location>
        <position position="1"/>
    </location>
</feature>
<dbReference type="Proteomes" id="UP000321223">
    <property type="component" value="Unassembled WGS sequence"/>
</dbReference>
<dbReference type="RefSeq" id="WP_222595624.1">
    <property type="nucleotide sequence ID" value="NZ_BHVU01000672.1"/>
</dbReference>
<dbReference type="AlphaFoldDB" id="A0A510PRQ5"/>
<evidence type="ECO:0000313" key="2">
    <source>
        <dbReference type="Proteomes" id="UP000321223"/>
    </source>
</evidence>
<name>A0A510PRQ5_MICAE</name>
<dbReference type="EMBL" id="BHVU01000672">
    <property type="protein sequence ID" value="GCA96223.1"/>
    <property type="molecule type" value="Genomic_DNA"/>
</dbReference>
<feature type="non-terminal residue" evidence="1">
    <location>
        <position position="319"/>
    </location>
</feature>
<comment type="caution">
    <text evidence="1">The sequence shown here is derived from an EMBL/GenBank/DDBJ whole genome shotgun (WGS) entry which is preliminary data.</text>
</comment>
<reference evidence="1 2" key="1">
    <citation type="journal article" date="2019" name="Appl. Environ. Microbiol.">
        <title>Co-occurrence of broad and narrow host-range viruses infecting the toxic bloom-forming cyanobacterium Microcystis aeruginosa.</title>
        <authorList>
            <person name="Morimoto D."/>
            <person name="Tominaga K."/>
            <person name="Nishimura Y."/>
            <person name="Yoshida N."/>
            <person name="Kimura S."/>
            <person name="Sako Y."/>
            <person name="Yoshida T."/>
        </authorList>
    </citation>
    <scope>NUCLEOTIDE SEQUENCE [LARGE SCALE GENOMIC DNA]</scope>
    <source>
        <strain evidence="1 2">11-30S32</strain>
    </source>
</reference>
<sequence>PTVLNPITDVNVDEDAANTVIDLTNVFTDIDNDIALIVKSVFLNDNTGLVTATIVDNQLTLDYQDNQSGIANITIRGTSNGKTVDDTFVVNVGAVDNPPTVLNPITDVNVDEDAANTVIDLTNVFTDIDNDIALIVKSVFVNDNTGLVTATIVDNQLTLDYQDNQSGIANITIRGTSNGKTVDDTFVITVNPVDDAPTVLNPITDVNVDEDAANTVIDLTNVFTDIDNDIALIVKTVFVNSNPGLVTATIVDNQLTLDYQDNQSGTANITIRGTSNGKTVDDTFLVTVNPVDDAPTVLNPITDVNVDEDAANTVIDLTN</sequence>
<organism evidence="1 2">
    <name type="scientific">Microcystis aeruginosa 11-30S32</name>
    <dbReference type="NCBI Taxonomy" id="2358142"/>
    <lineage>
        <taxon>Bacteria</taxon>
        <taxon>Bacillati</taxon>
        <taxon>Cyanobacteriota</taxon>
        <taxon>Cyanophyceae</taxon>
        <taxon>Oscillatoriophycideae</taxon>
        <taxon>Chroococcales</taxon>
        <taxon>Microcystaceae</taxon>
        <taxon>Microcystis</taxon>
    </lineage>
</organism>
<accession>A0A510PRQ5</accession>
<evidence type="ECO:0000313" key="1">
    <source>
        <dbReference type="EMBL" id="GCA96223.1"/>
    </source>
</evidence>
<gene>
    <name evidence="1" type="ORF">MAE30S32_48750</name>
</gene>
<protein>
    <submittedName>
        <fullName evidence="1">Uncharacterized protein</fullName>
    </submittedName>
</protein>